<evidence type="ECO:0000313" key="2">
    <source>
        <dbReference type="Proteomes" id="UP000239576"/>
    </source>
</evidence>
<dbReference type="OrthoDB" id="509458at2"/>
<proteinExistence type="predicted"/>
<dbReference type="Proteomes" id="UP000239576">
    <property type="component" value="Unassembled WGS sequence"/>
</dbReference>
<reference evidence="2" key="1">
    <citation type="submission" date="2018-02" db="EMBL/GenBank/DDBJ databases">
        <authorList>
            <person name="Moore K."/>
            <person name="Momper L."/>
        </authorList>
    </citation>
    <scope>NUCLEOTIDE SEQUENCE [LARGE SCALE GENOMIC DNA]</scope>
    <source>
        <strain evidence="2">ULC18</strain>
    </source>
</reference>
<sequence>MEVSGAILSKIGLTRMISVRPAVLINGDATFLLPITLDFPFERAGRVSFALYMDVGASFSTGDRKNADLIVSGGVDIPLSPPFTLTAGANAGVINGIELGVLVGIGYNFVGF</sequence>
<gene>
    <name evidence="1" type="ORF">C7B82_07660</name>
</gene>
<evidence type="ECO:0000313" key="1">
    <source>
        <dbReference type="EMBL" id="PSB31155.1"/>
    </source>
</evidence>
<organism evidence="1 2">
    <name type="scientific">Stenomitos frigidus ULC18</name>
    <dbReference type="NCBI Taxonomy" id="2107698"/>
    <lineage>
        <taxon>Bacteria</taxon>
        <taxon>Bacillati</taxon>
        <taxon>Cyanobacteriota</taxon>
        <taxon>Cyanophyceae</taxon>
        <taxon>Leptolyngbyales</taxon>
        <taxon>Leptolyngbyaceae</taxon>
        <taxon>Stenomitos</taxon>
    </lineage>
</organism>
<name>A0A2T1EEN8_9CYAN</name>
<dbReference type="RefSeq" id="WP_106255716.1">
    <property type="nucleotide sequence ID" value="NZ_PVWK01000041.1"/>
</dbReference>
<evidence type="ECO:0008006" key="3">
    <source>
        <dbReference type="Google" id="ProtNLM"/>
    </source>
</evidence>
<keyword evidence="2" id="KW-1185">Reference proteome</keyword>
<comment type="caution">
    <text evidence="1">The sequence shown here is derived from an EMBL/GenBank/DDBJ whole genome shotgun (WGS) entry which is preliminary data.</text>
</comment>
<dbReference type="EMBL" id="PVWK01000041">
    <property type="protein sequence ID" value="PSB31155.1"/>
    <property type="molecule type" value="Genomic_DNA"/>
</dbReference>
<protein>
    <recommendedName>
        <fullName evidence="3">Outer membrane protein beta-barrel domain-containing protein</fullName>
    </recommendedName>
</protein>
<accession>A0A2T1EEN8</accession>
<reference evidence="1 2" key="2">
    <citation type="submission" date="2018-03" db="EMBL/GenBank/DDBJ databases">
        <title>The ancient ancestry and fast evolution of plastids.</title>
        <authorList>
            <person name="Moore K.R."/>
            <person name="Magnabosco C."/>
            <person name="Momper L."/>
            <person name="Gold D.A."/>
            <person name="Bosak T."/>
            <person name="Fournier G.P."/>
        </authorList>
    </citation>
    <scope>NUCLEOTIDE SEQUENCE [LARGE SCALE GENOMIC DNA]</scope>
    <source>
        <strain evidence="1 2">ULC18</strain>
    </source>
</reference>
<dbReference type="AlphaFoldDB" id="A0A2T1EEN8"/>